<sequence>MKRGAEKQLTKDVEDIDDDEVVESGQGLKKADDNMLANRKIRGLPKRATAGLASGSAPTLAAVPSKFAGFAGFGTAATGTSSYSFTALSKPAESPAPAGDSFMFNSSTSSNTPPVTSTSTAVPVMSSTASSAAKTFASFLGSAADSRATGPRSTNGVHGQNGAAPDDDKLKAETKYYRSLRGLNVSFVDAITKAVDSDPFLDLATVQEQYKSLRSKVREEYEQDVKKVSPSTTSAAASPSTTSALTFGTKAAPTAPTPPAASSSPFSFGAKLAAPSSSEDQSSPAMPAPPTSFAGFTPPAASSSTAYMAGGFKPSIDLTKTSSFTFGSTSAIGNNSVAATPKPAFTFGAPSSSSSTFTSFSSNKPTGASSAAPPSIFSSNLFTTSTADSSKEMEAEKPSTSSSVFGAGLAFGSDKDKPSLTSTPTKSSFSFGTPPSTSKSLPFTFGTAGSIGNPVGFGFGSPPKTPETEPKPATSTSKFAGFSFGALPPAPAKSAETSEAGEGTDSSRAETPAEETPPLLVQTSVHDLAGEGEEDEETKYEVRTKVYRMIKKNSGQSEWTDVGIGMLRVNAHKETGQRRLLLRNSSTGKITINFNVYKGMNPTVAKNVVSFIGHDDEKSVPFKLRVKTNEQADDLKKALDREIEFVKAKASE</sequence>
<organism evidence="10 11">
    <name type="scientific">Phanerochaete carnosa (strain HHB-10118-sp)</name>
    <name type="common">White-rot fungus</name>
    <name type="synonym">Peniophora carnosa</name>
    <dbReference type="NCBI Taxonomy" id="650164"/>
    <lineage>
        <taxon>Eukaryota</taxon>
        <taxon>Fungi</taxon>
        <taxon>Dikarya</taxon>
        <taxon>Basidiomycota</taxon>
        <taxon>Agaricomycotina</taxon>
        <taxon>Agaricomycetes</taxon>
        <taxon>Polyporales</taxon>
        <taxon>Phanerochaetaceae</taxon>
        <taxon>Phanerochaete</taxon>
    </lineage>
</organism>
<dbReference type="GO" id="GO:0005643">
    <property type="term" value="C:nuclear pore"/>
    <property type="evidence" value="ECO:0007669"/>
    <property type="project" value="UniProtKB-SubCell"/>
</dbReference>
<proteinExistence type="predicted"/>
<dbReference type="InterPro" id="IPR011993">
    <property type="entry name" value="PH-like_dom_sf"/>
</dbReference>
<accession>K5WUT3</accession>
<dbReference type="OrthoDB" id="185618at2759"/>
<keyword evidence="6" id="KW-0906">Nuclear pore complex</keyword>
<evidence type="ECO:0000256" key="1">
    <source>
        <dbReference type="ARBA" id="ARBA00004567"/>
    </source>
</evidence>
<dbReference type="PANTHER" id="PTHR38697">
    <property type="entry name" value="NUCLEAR PORE COMPLEX PROTEIN SIMILAR TO S. CEREVISIAE NUP2 (EUROFUNG)"/>
    <property type="match status" value="1"/>
</dbReference>
<dbReference type="GeneID" id="18911165"/>
<dbReference type="KEGG" id="pco:PHACADRAFT_196658"/>
<comment type="subcellular location">
    <subcellularLocation>
        <location evidence="1">Nucleus</location>
        <location evidence="1">Nuclear pore complex</location>
    </subcellularLocation>
</comment>
<protein>
    <recommendedName>
        <fullName evidence="9">RanBD1 domain-containing protein</fullName>
    </recommendedName>
</protein>
<dbReference type="InterPro" id="IPR053074">
    <property type="entry name" value="NPC_Nucleoporin"/>
</dbReference>
<evidence type="ECO:0000256" key="7">
    <source>
        <dbReference type="ARBA" id="ARBA00023242"/>
    </source>
</evidence>
<evidence type="ECO:0000313" key="11">
    <source>
        <dbReference type="Proteomes" id="UP000008370"/>
    </source>
</evidence>
<evidence type="ECO:0000256" key="2">
    <source>
        <dbReference type="ARBA" id="ARBA00022448"/>
    </source>
</evidence>
<evidence type="ECO:0000256" key="4">
    <source>
        <dbReference type="ARBA" id="ARBA00022927"/>
    </source>
</evidence>
<keyword evidence="2" id="KW-0813">Transport</keyword>
<evidence type="ECO:0000313" key="10">
    <source>
        <dbReference type="EMBL" id="EKM54227.1"/>
    </source>
</evidence>
<evidence type="ECO:0000256" key="3">
    <source>
        <dbReference type="ARBA" id="ARBA00022816"/>
    </source>
</evidence>
<dbReference type="InterPro" id="IPR015007">
    <property type="entry name" value="NUP2/50/61"/>
</dbReference>
<dbReference type="InParanoid" id="K5WUT3"/>
<dbReference type="PANTHER" id="PTHR38697:SF1">
    <property type="entry name" value="NUCLEAR PORE COMPLEX PROTEIN SIMILAR TO S. CEREVISIAE NUP2 (EUROFUNG)"/>
    <property type="match status" value="1"/>
</dbReference>
<dbReference type="Gene3D" id="2.30.29.30">
    <property type="entry name" value="Pleckstrin-homology domain (PH domain)/Phosphotyrosine-binding domain (PTB)"/>
    <property type="match status" value="1"/>
</dbReference>
<dbReference type="GO" id="GO:0051028">
    <property type="term" value="P:mRNA transport"/>
    <property type="evidence" value="ECO:0007669"/>
    <property type="project" value="UniProtKB-KW"/>
</dbReference>
<dbReference type="HOGENOM" id="CLU_027517_0_0_1"/>
<keyword evidence="3" id="KW-0509">mRNA transport</keyword>
<keyword evidence="7" id="KW-0539">Nucleus</keyword>
<dbReference type="RefSeq" id="XP_007396926.1">
    <property type="nucleotide sequence ID" value="XM_007396864.1"/>
</dbReference>
<dbReference type="FunCoup" id="K5WUT3">
    <property type="interactions" value="113"/>
</dbReference>
<name>K5WUT3_PHACS</name>
<feature type="region of interest" description="Disordered" evidence="8">
    <location>
        <begin position="413"/>
        <end position="517"/>
    </location>
</feature>
<dbReference type="STRING" id="650164.K5WUT3"/>
<feature type="compositionally biased region" description="Low complexity" evidence="8">
    <location>
        <begin position="419"/>
        <end position="440"/>
    </location>
</feature>
<feature type="domain" description="RanBD1" evidence="9">
    <location>
        <begin position="515"/>
        <end position="648"/>
    </location>
</feature>
<dbReference type="SUPFAM" id="SSF50729">
    <property type="entry name" value="PH domain-like"/>
    <property type="match status" value="1"/>
</dbReference>
<dbReference type="SMART" id="SM00160">
    <property type="entry name" value="RanBD"/>
    <property type="match status" value="1"/>
</dbReference>
<dbReference type="Pfam" id="PF00638">
    <property type="entry name" value="Ran_BP1"/>
    <property type="match status" value="1"/>
</dbReference>
<dbReference type="GO" id="GO:0015031">
    <property type="term" value="P:protein transport"/>
    <property type="evidence" value="ECO:0007669"/>
    <property type="project" value="UniProtKB-KW"/>
</dbReference>
<dbReference type="EMBL" id="JH930473">
    <property type="protein sequence ID" value="EKM54227.1"/>
    <property type="molecule type" value="Genomic_DNA"/>
</dbReference>
<evidence type="ECO:0000256" key="8">
    <source>
        <dbReference type="SAM" id="MobiDB-lite"/>
    </source>
</evidence>
<evidence type="ECO:0000259" key="9">
    <source>
        <dbReference type="PROSITE" id="PS50196"/>
    </source>
</evidence>
<gene>
    <name evidence="10" type="ORF">PHACADRAFT_196658</name>
</gene>
<feature type="compositionally biased region" description="Low complexity" evidence="8">
    <location>
        <begin position="247"/>
        <end position="271"/>
    </location>
</feature>
<feature type="region of interest" description="Disordered" evidence="8">
    <location>
        <begin position="144"/>
        <end position="170"/>
    </location>
</feature>
<dbReference type="Pfam" id="PF08911">
    <property type="entry name" value="NUP50"/>
    <property type="match status" value="1"/>
</dbReference>
<evidence type="ECO:0000256" key="6">
    <source>
        <dbReference type="ARBA" id="ARBA00023132"/>
    </source>
</evidence>
<dbReference type="Proteomes" id="UP000008370">
    <property type="component" value="Unassembled WGS sequence"/>
</dbReference>
<dbReference type="CDD" id="cd13170">
    <property type="entry name" value="RanBD_NUP50"/>
    <property type="match status" value="1"/>
</dbReference>
<reference evidence="10 11" key="1">
    <citation type="journal article" date="2012" name="BMC Genomics">
        <title>Comparative genomics of the white-rot fungi, Phanerochaete carnosa and P. chrysosporium, to elucidate the genetic basis of the distinct wood types they colonize.</title>
        <authorList>
            <person name="Suzuki H."/>
            <person name="MacDonald J."/>
            <person name="Syed K."/>
            <person name="Salamov A."/>
            <person name="Hori C."/>
            <person name="Aerts A."/>
            <person name="Henrissat B."/>
            <person name="Wiebenga A."/>
            <person name="vanKuyk P.A."/>
            <person name="Barry K."/>
            <person name="Lindquist E."/>
            <person name="LaButti K."/>
            <person name="Lapidus A."/>
            <person name="Lucas S."/>
            <person name="Coutinho P."/>
            <person name="Gong Y."/>
            <person name="Samejima M."/>
            <person name="Mahadevan R."/>
            <person name="Abou-Zaid M."/>
            <person name="de Vries R.P."/>
            <person name="Igarashi K."/>
            <person name="Yadav J.S."/>
            <person name="Grigoriev I.V."/>
            <person name="Master E.R."/>
        </authorList>
    </citation>
    <scope>NUCLEOTIDE SEQUENCE [LARGE SCALE GENOMIC DNA]</scope>
    <source>
        <strain evidence="10 11">HHB-10118-sp</strain>
    </source>
</reference>
<keyword evidence="11" id="KW-1185">Reference proteome</keyword>
<feature type="compositionally biased region" description="Polar residues" evidence="8">
    <location>
        <begin position="275"/>
        <end position="284"/>
    </location>
</feature>
<dbReference type="PROSITE" id="PS50196">
    <property type="entry name" value="RANBD1"/>
    <property type="match status" value="1"/>
</dbReference>
<feature type="region of interest" description="Disordered" evidence="8">
    <location>
        <begin position="247"/>
        <end position="297"/>
    </location>
</feature>
<keyword evidence="5" id="KW-0811">Translocation</keyword>
<evidence type="ECO:0000256" key="5">
    <source>
        <dbReference type="ARBA" id="ARBA00023010"/>
    </source>
</evidence>
<dbReference type="AlphaFoldDB" id="K5WUT3"/>
<keyword evidence="4" id="KW-0653">Protein transport</keyword>
<dbReference type="InterPro" id="IPR000156">
    <property type="entry name" value="Ran_bind_dom"/>
</dbReference>